<organism evidence="1 2">
    <name type="scientific">Serpentinicella alkaliphila</name>
    <dbReference type="NCBI Taxonomy" id="1734049"/>
    <lineage>
        <taxon>Bacteria</taxon>
        <taxon>Bacillati</taxon>
        <taxon>Bacillota</taxon>
        <taxon>Clostridia</taxon>
        <taxon>Peptostreptococcales</taxon>
        <taxon>Natronincolaceae</taxon>
        <taxon>Serpentinicella</taxon>
    </lineage>
</organism>
<sequence length="157" mass="16852">MGLKMKKSAVIAVITTSIVLVTQFVYANTREPGSSDDPIVTMSYVEQRIEQLKFYVDQNKSNNTGGSSAPTFEVVELKAGQSLIASASTEIILRGGTALAIDSQLGGLSNVTAARDIRRNEQIPANHLIIVPRDDGRGVRASTNTILMVRGGYIISN</sequence>
<protein>
    <submittedName>
        <fullName evidence="1">Uncharacterized protein</fullName>
    </submittedName>
</protein>
<dbReference type="EMBL" id="SLYC01000003">
    <property type="protein sequence ID" value="TCQ06623.1"/>
    <property type="molecule type" value="Genomic_DNA"/>
</dbReference>
<dbReference type="RefSeq" id="WP_132847506.1">
    <property type="nucleotide sequence ID" value="NZ_CP058648.1"/>
</dbReference>
<evidence type="ECO:0000313" key="2">
    <source>
        <dbReference type="Proteomes" id="UP000295504"/>
    </source>
</evidence>
<accession>A0A4R2UFW5</accession>
<dbReference type="OrthoDB" id="2381664at2"/>
<dbReference type="AlphaFoldDB" id="A0A4R2UFW5"/>
<comment type="caution">
    <text evidence="1">The sequence shown here is derived from an EMBL/GenBank/DDBJ whole genome shotgun (WGS) entry which is preliminary data.</text>
</comment>
<name>A0A4R2UFW5_9FIRM</name>
<gene>
    <name evidence="1" type="ORF">EDD79_100348</name>
</gene>
<keyword evidence="2" id="KW-1185">Reference proteome</keyword>
<reference evidence="1 2" key="1">
    <citation type="submission" date="2019-03" db="EMBL/GenBank/DDBJ databases">
        <title>Genomic Encyclopedia of Type Strains, Phase IV (KMG-IV): sequencing the most valuable type-strain genomes for metagenomic binning, comparative biology and taxonomic classification.</title>
        <authorList>
            <person name="Goeker M."/>
        </authorList>
    </citation>
    <scope>NUCLEOTIDE SEQUENCE [LARGE SCALE GENOMIC DNA]</scope>
    <source>
        <strain evidence="1 2">DSM 100013</strain>
    </source>
</reference>
<evidence type="ECO:0000313" key="1">
    <source>
        <dbReference type="EMBL" id="TCQ06623.1"/>
    </source>
</evidence>
<proteinExistence type="predicted"/>
<dbReference type="Proteomes" id="UP000295504">
    <property type="component" value="Unassembled WGS sequence"/>
</dbReference>